<dbReference type="AlphaFoldDB" id="A0A1M6RAS3"/>
<dbReference type="GO" id="GO:0016887">
    <property type="term" value="F:ATP hydrolysis activity"/>
    <property type="evidence" value="ECO:0007669"/>
    <property type="project" value="InterPro"/>
</dbReference>
<dbReference type="InterPro" id="IPR050921">
    <property type="entry name" value="T4SS_GSP_E_ATPase"/>
</dbReference>
<feature type="domain" description="Bacterial type II secretion system protein E" evidence="2">
    <location>
        <begin position="107"/>
        <end position="264"/>
    </location>
</feature>
<keyword evidence="4" id="KW-1185">Reference proteome</keyword>
<evidence type="ECO:0000313" key="3">
    <source>
        <dbReference type="EMBL" id="SHK29564.1"/>
    </source>
</evidence>
<dbReference type="Proteomes" id="UP000184275">
    <property type="component" value="Unassembled WGS sequence"/>
</dbReference>
<gene>
    <name evidence="3" type="ORF">SAMN05720469_103171</name>
</gene>
<dbReference type="Gene3D" id="3.40.50.300">
    <property type="entry name" value="P-loop containing nucleotide triphosphate hydrolases"/>
    <property type="match status" value="1"/>
</dbReference>
<dbReference type="RefSeq" id="WP_083545619.1">
    <property type="nucleotide sequence ID" value="NZ_FRAW01000003.1"/>
</dbReference>
<proteinExistence type="inferred from homology"/>
<evidence type="ECO:0000259" key="2">
    <source>
        <dbReference type="Pfam" id="PF00437"/>
    </source>
</evidence>
<comment type="similarity">
    <text evidence="1">Belongs to the GSP E family.</text>
</comment>
<dbReference type="Gene3D" id="3.30.450.90">
    <property type="match status" value="1"/>
</dbReference>
<sequence length="338" mass="36101">MMVNILDNCLNYALQSGASDVVLADGYVPSVRIAGSLSPVPEMGKMAFGDLESMLGSLEGECGVFCGGPWQNVEWRVRYSREAFGKMAVLRPIGAESPNLKSLNAPASVQSLVGCESGLVLFAGPSCCGKTTTASAYVSEVCNSRVLRASFLDALPEYKLYSGESLVRQRRARVPLSEEISQCVRSGSDLLWLGDLPCGESCIPMLRAAESGALVVGVLGAGSADDALTYLLAQENAENRELARVLLSANLKAIVSQRLLLSADKKSFVPAWEVVYNDVNIAALIESGEYYKIPQAMSSAVSEGSLTLDDSLLSLVQSQKITKEEARLHAVDSSLFLD</sequence>
<dbReference type="EMBL" id="FRAW01000003">
    <property type="protein sequence ID" value="SHK29564.1"/>
    <property type="molecule type" value="Genomic_DNA"/>
</dbReference>
<accession>A0A1M6RAS3</accession>
<dbReference type="InterPro" id="IPR001482">
    <property type="entry name" value="T2SS/T4SS_dom"/>
</dbReference>
<dbReference type="InterPro" id="IPR027417">
    <property type="entry name" value="P-loop_NTPase"/>
</dbReference>
<dbReference type="PANTHER" id="PTHR30486">
    <property type="entry name" value="TWITCHING MOTILITY PROTEIN PILT"/>
    <property type="match status" value="1"/>
</dbReference>
<name>A0A1M6RAS3_9BACT</name>
<evidence type="ECO:0000256" key="1">
    <source>
        <dbReference type="ARBA" id="ARBA00006611"/>
    </source>
</evidence>
<dbReference type="Pfam" id="PF00437">
    <property type="entry name" value="T2SSE"/>
    <property type="match status" value="1"/>
</dbReference>
<reference evidence="4" key="1">
    <citation type="submission" date="2016-11" db="EMBL/GenBank/DDBJ databases">
        <authorList>
            <person name="Varghese N."/>
            <person name="Submissions S."/>
        </authorList>
    </citation>
    <scope>NUCLEOTIDE SEQUENCE [LARGE SCALE GENOMIC DNA]</scope>
    <source>
        <strain evidence="4">UWOS</strain>
    </source>
</reference>
<dbReference type="PANTHER" id="PTHR30486:SF6">
    <property type="entry name" value="TYPE IV PILUS RETRACTATION ATPASE PILT"/>
    <property type="match status" value="1"/>
</dbReference>
<evidence type="ECO:0000313" key="4">
    <source>
        <dbReference type="Proteomes" id="UP000184275"/>
    </source>
</evidence>
<dbReference type="SUPFAM" id="SSF52540">
    <property type="entry name" value="P-loop containing nucleoside triphosphate hydrolases"/>
    <property type="match status" value="1"/>
</dbReference>
<protein>
    <submittedName>
        <fullName evidence="3">Tfp pilus assembly protein PilT, pilus retraction ATPase</fullName>
    </submittedName>
</protein>
<organism evidence="3 4">
    <name type="scientific">Fibrobacter intestinalis</name>
    <dbReference type="NCBI Taxonomy" id="28122"/>
    <lineage>
        <taxon>Bacteria</taxon>
        <taxon>Pseudomonadati</taxon>
        <taxon>Fibrobacterota</taxon>
        <taxon>Fibrobacteria</taxon>
        <taxon>Fibrobacterales</taxon>
        <taxon>Fibrobacteraceae</taxon>
        <taxon>Fibrobacter</taxon>
    </lineage>
</organism>